<dbReference type="PROSITE" id="PS51318">
    <property type="entry name" value="TAT"/>
    <property type="match status" value="1"/>
</dbReference>
<feature type="chain" id="PRO_5042113257" description="GH26 domain-containing protein" evidence="2">
    <location>
        <begin position="29"/>
        <end position="469"/>
    </location>
</feature>
<dbReference type="AlphaFoldDB" id="A0AAE3ZN43"/>
<evidence type="ECO:0000313" key="4">
    <source>
        <dbReference type="Proteomes" id="UP001183629"/>
    </source>
</evidence>
<dbReference type="Gene3D" id="2.60.120.260">
    <property type="entry name" value="Galactose-binding domain-like"/>
    <property type="match status" value="1"/>
</dbReference>
<dbReference type="EMBL" id="JAVDYC010000001">
    <property type="protein sequence ID" value="MDR7321801.1"/>
    <property type="molecule type" value="Genomic_DNA"/>
</dbReference>
<sequence>MNRRGWVESAAAVLVAAGLGVQASPAAAAVTRIEDTAQGTGIDQVVFSSGWSDCAGNCATAADGSFKWTSTPGSTAVVRFSGDSVRLFGMKEPWGYVASVSVDGGTPVDVDYYAPAVSTSTVEVYAAAGLGAGDHTLVLTLTNRKNPASAGGRSIGFDRVETGTPAGTSERASGLPWSSGVNPQEQSTARADQFAAFRGAPVDNVVLFPPRDNWTTLSNPQWIADGLPTGFDAARDDLVMTVPLWPGSNSVGSTGTQAQWRNLADVIETKDPNAYVRLGWEMNLPASYWALTDANRATWQASFVQAVQWMKAAAPGLRIVWNPNKGGDQTCNNCSRAVFQAVKSLVDVYGIDSYDSWPPATNAANRAVHLNDLLGESLAYAKANGKPFAVPEWGVACNTGGCQWAGNAGGDNPLYIRDYLGFFNAHAADLAFESYFDEPAAYIRSALSTSPIGPNAPAAYRADIQAYRA</sequence>
<keyword evidence="4" id="KW-1185">Reference proteome</keyword>
<protein>
    <recommendedName>
        <fullName evidence="5">GH26 domain-containing protein</fullName>
    </recommendedName>
</protein>
<feature type="region of interest" description="Disordered" evidence="1">
    <location>
        <begin position="148"/>
        <end position="184"/>
    </location>
</feature>
<dbReference type="InterPro" id="IPR017853">
    <property type="entry name" value="GH"/>
</dbReference>
<organism evidence="3 4">
    <name type="scientific">Catenuloplanes niger</name>
    <dbReference type="NCBI Taxonomy" id="587534"/>
    <lineage>
        <taxon>Bacteria</taxon>
        <taxon>Bacillati</taxon>
        <taxon>Actinomycetota</taxon>
        <taxon>Actinomycetes</taxon>
        <taxon>Micromonosporales</taxon>
        <taxon>Micromonosporaceae</taxon>
        <taxon>Catenuloplanes</taxon>
    </lineage>
</organism>
<evidence type="ECO:0008006" key="5">
    <source>
        <dbReference type="Google" id="ProtNLM"/>
    </source>
</evidence>
<name>A0AAE3ZN43_9ACTN</name>
<proteinExistence type="predicted"/>
<feature type="signal peptide" evidence="2">
    <location>
        <begin position="1"/>
        <end position="28"/>
    </location>
</feature>
<evidence type="ECO:0000256" key="2">
    <source>
        <dbReference type="SAM" id="SignalP"/>
    </source>
</evidence>
<reference evidence="3 4" key="1">
    <citation type="submission" date="2023-07" db="EMBL/GenBank/DDBJ databases">
        <title>Sequencing the genomes of 1000 actinobacteria strains.</title>
        <authorList>
            <person name="Klenk H.-P."/>
        </authorList>
    </citation>
    <scope>NUCLEOTIDE SEQUENCE [LARGE SCALE GENOMIC DNA]</scope>
    <source>
        <strain evidence="3 4">DSM 44711</strain>
    </source>
</reference>
<dbReference type="Gene3D" id="3.20.20.80">
    <property type="entry name" value="Glycosidases"/>
    <property type="match status" value="1"/>
</dbReference>
<comment type="caution">
    <text evidence="3">The sequence shown here is derived from an EMBL/GenBank/DDBJ whole genome shotgun (WGS) entry which is preliminary data.</text>
</comment>
<dbReference type="Proteomes" id="UP001183629">
    <property type="component" value="Unassembled WGS sequence"/>
</dbReference>
<dbReference type="RefSeq" id="WP_310411155.1">
    <property type="nucleotide sequence ID" value="NZ_JAVDYC010000001.1"/>
</dbReference>
<dbReference type="InterPro" id="IPR006311">
    <property type="entry name" value="TAT_signal"/>
</dbReference>
<gene>
    <name evidence="3" type="ORF">J2S44_002051</name>
</gene>
<evidence type="ECO:0000256" key="1">
    <source>
        <dbReference type="SAM" id="MobiDB-lite"/>
    </source>
</evidence>
<keyword evidence="2" id="KW-0732">Signal</keyword>
<dbReference type="SUPFAM" id="SSF51445">
    <property type="entry name" value="(Trans)glycosidases"/>
    <property type="match status" value="1"/>
</dbReference>
<accession>A0AAE3ZN43</accession>
<evidence type="ECO:0000313" key="3">
    <source>
        <dbReference type="EMBL" id="MDR7321801.1"/>
    </source>
</evidence>